<dbReference type="EMBL" id="FZNZ01000021">
    <property type="protein sequence ID" value="SNR94250.1"/>
    <property type="molecule type" value="Genomic_DNA"/>
</dbReference>
<sequence>MFFRHLNLSKILRYRIKSKEKAMGYFETILTAHNLEKCPEYLWQIRVTAEEYANLKQLLARQIHIYNRNCSNRFITVRKECVLYIAEFWRREYHEGPHSVQMILDSLGIYVTLELRDEFYESAQRGLKALDLELFEGNGGRRYLDSMLYQGGLPMKLVTGSENGGVWDRFTRGLVNRKVDFEELNLGIVASQSKCLKDYCNQLIIGVESAQFMLMPFYCQNEQDVWYIYLQELAKQEKIRHRQIHPYSLGWEFRIDTVEKKIYSKYVVEGYQNLPEAFLIENRLAHVPFFSVQVRKNGQAVDTFDYVKNFCRYPVVSKHPYADGDSISLFLHEQEKPYITDYLDTSIPHLLYRKKDGKYELGNQIGRTDSFLLIPKDWYIENETSFTIIDYQWGNRIIQGIEIPSDFIDNIIVKGADGIITFGMASPLYWTEMATPPLYIPDVIEPLYNAENSIFSLCYDTDNGKKNTREINVQFRNKQQTEWSDKPSYGEIFARAVDTNGNFVTPIKLMNIGNGFSVSLQHADKDTCQIKVTWDHGHVTTNEGVKKANDVWEIKKEDCPDHRCIHFTLVPEGNSLNQFTISVKAPFKDFSIINIYGDNVINDSWVPYTDIDKYQYHIVGQNVKQYSFGDVVRELRWMNDKLYIFEKGKAIKPIPYEGNLLILFDSRENLRSKLERTSMNMLNAELKVSFSLSNSNSLEFSIKDSPYRPKQIGNGRLIITGNNHTPVKFTGVLKLLKLEEPELEPIEISFDEENGSYTLPEDIRPWGKTIVIGRTRGRICPALVDLTREMDGAFRANNRENAISSIKEKLKKSTLGDNLWKRILGWFDRSQKEDIPASSILELYCTAQDYKALICLVFQLFVKCTDDNEREILKEKLKIFSSDLAFQWYWLQPYLSGIFSQLNTFISDPMVPAVQDIYIKWSMTYKGEDMIKLLSALNDPEQYMSNIVQCFNDVLSLFTDWLKDLCVSSLTESYGIPSNDIIVDLAETIIKIPKKIYPIELKKDDYIDSNQEYLGEEVALFFNTYNEPNRSGNEQWLFKRVNAVVAHIKKGVDLFTVKDEIRRSIIFCSKSSNPHFIIALNNKLSH</sequence>
<evidence type="ECO:0000313" key="1">
    <source>
        <dbReference type="EMBL" id="SNR94250.1"/>
    </source>
</evidence>
<organism evidence="1 2">
    <name type="scientific">Prevotella jejuni</name>
    <dbReference type="NCBI Taxonomy" id="1177574"/>
    <lineage>
        <taxon>Bacteria</taxon>
        <taxon>Pseudomonadati</taxon>
        <taxon>Bacteroidota</taxon>
        <taxon>Bacteroidia</taxon>
        <taxon>Bacteroidales</taxon>
        <taxon>Prevotellaceae</taxon>
        <taxon>Prevotella</taxon>
    </lineage>
</organism>
<accession>A0AA94IV88</accession>
<dbReference type="AlphaFoldDB" id="A0AA94IV88"/>
<proteinExistence type="predicted"/>
<comment type="caution">
    <text evidence="1">The sequence shown here is derived from an EMBL/GenBank/DDBJ whole genome shotgun (WGS) entry which is preliminary data.</text>
</comment>
<dbReference type="Proteomes" id="UP000198427">
    <property type="component" value="Unassembled WGS sequence"/>
</dbReference>
<gene>
    <name evidence="1" type="ORF">SAMN06265364_12140</name>
</gene>
<protein>
    <submittedName>
        <fullName evidence="1">Uncharacterized protein</fullName>
    </submittedName>
</protein>
<name>A0AA94IV88_9BACT</name>
<evidence type="ECO:0000313" key="2">
    <source>
        <dbReference type="Proteomes" id="UP000198427"/>
    </source>
</evidence>
<reference evidence="1 2" key="1">
    <citation type="submission" date="2017-06" db="EMBL/GenBank/DDBJ databases">
        <authorList>
            <person name="Varghese N."/>
            <person name="Submissions S."/>
        </authorList>
    </citation>
    <scope>NUCLEOTIDE SEQUENCE [LARGE SCALE GENOMIC DNA]</scope>
    <source>
        <strain evidence="1 2">DSM 26989</strain>
    </source>
</reference>
<keyword evidence="2" id="KW-1185">Reference proteome</keyword>